<dbReference type="EMBL" id="CP149782">
    <property type="protein sequence ID" value="WYF45800.1"/>
    <property type="molecule type" value="Genomic_DNA"/>
</dbReference>
<dbReference type="AlphaFoldDB" id="A0AAU6Q619"/>
<evidence type="ECO:0000313" key="2">
    <source>
        <dbReference type="EMBL" id="WYF45800.1"/>
    </source>
</evidence>
<evidence type="ECO:0000256" key="1">
    <source>
        <dbReference type="SAM" id="Phobius"/>
    </source>
</evidence>
<reference evidence="2" key="1">
    <citation type="submission" date="2024-03" db="EMBL/GenBank/DDBJ databases">
        <title>Deinococcus weizhi sp. nov., isolated from human skin.</title>
        <authorList>
            <person name="Wei Z."/>
            <person name="Tian F."/>
            <person name="Yang C."/>
            <person name="Xin L.T."/>
            <person name="Wen Z.J."/>
            <person name="Lan K.C."/>
            <person name="Yu L."/>
            <person name="Zhe W."/>
            <person name="Dan F.D."/>
            <person name="Jun W."/>
            <person name="Rui Z."/>
            <person name="Yong X.J."/>
            <person name="Ting Y."/>
            <person name="Wei X."/>
            <person name="Xu Z.G."/>
            <person name="Xin Z."/>
            <person name="Dong F.G."/>
            <person name="Ni X.M."/>
            <person name="Zheng M.G."/>
            <person name="Chun Y."/>
            <person name="Qian W.X."/>
        </authorList>
    </citation>
    <scope>NUCLEOTIDE SEQUENCE</scope>
    <source>
        <strain evidence="2">VB142</strain>
    </source>
</reference>
<proteinExistence type="predicted"/>
<name>A0AAU6Q619_9DEIO</name>
<feature type="transmembrane region" description="Helical" evidence="1">
    <location>
        <begin position="20"/>
        <end position="43"/>
    </location>
</feature>
<keyword evidence="1" id="KW-0472">Membrane</keyword>
<gene>
    <name evidence="2" type="ORF">WDJ50_06715</name>
</gene>
<keyword evidence="1" id="KW-1133">Transmembrane helix</keyword>
<accession>A0AAU6Q619</accession>
<dbReference type="RefSeq" id="WP_339097123.1">
    <property type="nucleotide sequence ID" value="NZ_CP149782.1"/>
</dbReference>
<keyword evidence="1" id="KW-0812">Transmembrane</keyword>
<sequence length="52" mass="5722">MLIVATGFKQNVFHLSDTVLVATLGSALAGVIGMFLVILNWLYPRSDKDEKK</sequence>
<organism evidence="2">
    <name type="scientific">Deinococcus sp. VB142</name>
    <dbReference type="NCBI Taxonomy" id="3112952"/>
    <lineage>
        <taxon>Bacteria</taxon>
        <taxon>Thermotogati</taxon>
        <taxon>Deinococcota</taxon>
        <taxon>Deinococci</taxon>
        <taxon>Deinococcales</taxon>
        <taxon>Deinococcaceae</taxon>
        <taxon>Deinococcus</taxon>
    </lineage>
</organism>
<protein>
    <submittedName>
        <fullName evidence="2">Uncharacterized protein</fullName>
    </submittedName>
</protein>